<reference evidence="6 7" key="1">
    <citation type="submission" date="2020-07" db="EMBL/GenBank/DDBJ databases">
        <title>Description of Kordia aestuariivivens sp. nov., isolated from a tidal flat.</title>
        <authorList>
            <person name="Park S."/>
            <person name="Yoon J.-H."/>
        </authorList>
    </citation>
    <scope>NUCLEOTIDE SEQUENCE [LARGE SCALE GENOMIC DNA]</scope>
    <source>
        <strain evidence="6 7">YSTF-M3</strain>
    </source>
</reference>
<protein>
    <submittedName>
        <fullName evidence="6">Helix-turn-helix transcriptional regulator</fullName>
    </submittedName>
</protein>
<keyword evidence="4" id="KW-0472">Membrane</keyword>
<dbReference type="Gene3D" id="1.25.40.10">
    <property type="entry name" value="Tetratricopeptide repeat domain"/>
    <property type="match status" value="2"/>
</dbReference>
<evidence type="ECO:0000313" key="7">
    <source>
        <dbReference type="Proteomes" id="UP000619238"/>
    </source>
</evidence>
<proteinExistence type="predicted"/>
<dbReference type="PROSITE" id="PS01124">
    <property type="entry name" value="HTH_ARAC_FAMILY_2"/>
    <property type="match status" value="1"/>
</dbReference>
<evidence type="ECO:0000313" key="6">
    <source>
        <dbReference type="EMBL" id="MBC8756594.1"/>
    </source>
</evidence>
<accession>A0ABR7QDF6</accession>
<dbReference type="SMART" id="SM00342">
    <property type="entry name" value="HTH_ARAC"/>
    <property type="match status" value="1"/>
</dbReference>
<dbReference type="InterPro" id="IPR011990">
    <property type="entry name" value="TPR-like_helical_dom_sf"/>
</dbReference>
<dbReference type="RefSeq" id="WP_187563632.1">
    <property type="nucleotide sequence ID" value="NZ_JACGWS010000012.1"/>
</dbReference>
<evidence type="ECO:0000259" key="5">
    <source>
        <dbReference type="PROSITE" id="PS01124"/>
    </source>
</evidence>
<evidence type="ECO:0000256" key="4">
    <source>
        <dbReference type="SAM" id="Phobius"/>
    </source>
</evidence>
<sequence length="528" mass="62362">MHKHFFAPQTSDVEASLYADAYLKKAKQRNDSKKIINGYYYKGLIDSDSLKIQYIDSLIQLSAKRTDHYLMENALVIKAGNFYNSRSYKKALNIYLKAQKYAKKSNNKHALFNIEYNIGIIYNLIEDYENGLNTFKESLKNFETLEFEDQWKRLQITSSMIVSYRQLGKYDSITHYTTEGIKQTHKQPKYKYLYNLFVLNEGINLYFKKKYSDAIDSIQKTVPYLKSKKDDSKLTFAYFYLAKTYLATQRTEEAIDYLKKADTIFLKINYLFPETRATYELLIDHYKKKKDLKKQLTYIDRLLRLDSIIHDKEMYLAKHISEGYNTPRLIAAKQEIIHSLQKKENFYVVSIIGAILLILLIGGFLIYQYIQRNVYKKRFEQLLKDQENTKQHTIIDVSDRKKSELNIPEDIVTSVLKNLNDFKQKDEFLSSNVTLQKLAKRFKTNHTYLSKIINVYEDKSFNQFINELRITYAIERLQTDATFRKYTIDAIAEESGFSNTRTFSRAFQRKTNLNPSYFIKNLKASHSV</sequence>
<keyword evidence="3" id="KW-0804">Transcription</keyword>
<dbReference type="SUPFAM" id="SSF48452">
    <property type="entry name" value="TPR-like"/>
    <property type="match status" value="2"/>
</dbReference>
<keyword evidence="4" id="KW-1133">Transmembrane helix</keyword>
<dbReference type="Pfam" id="PF12833">
    <property type="entry name" value="HTH_18"/>
    <property type="match status" value="1"/>
</dbReference>
<feature type="transmembrane region" description="Helical" evidence="4">
    <location>
        <begin position="346"/>
        <end position="370"/>
    </location>
</feature>
<dbReference type="PANTHER" id="PTHR43280:SF34">
    <property type="entry name" value="ARAC-FAMILY TRANSCRIPTIONAL REGULATOR"/>
    <property type="match status" value="1"/>
</dbReference>
<feature type="domain" description="HTH araC/xylS-type" evidence="5">
    <location>
        <begin position="409"/>
        <end position="521"/>
    </location>
</feature>
<dbReference type="Gene3D" id="1.10.10.60">
    <property type="entry name" value="Homeodomain-like"/>
    <property type="match status" value="2"/>
</dbReference>
<dbReference type="SUPFAM" id="SSF46689">
    <property type="entry name" value="Homeodomain-like"/>
    <property type="match status" value="1"/>
</dbReference>
<gene>
    <name evidence="6" type="ORF">H2O64_18120</name>
</gene>
<comment type="caution">
    <text evidence="6">The sequence shown here is derived from an EMBL/GenBank/DDBJ whole genome shotgun (WGS) entry which is preliminary data.</text>
</comment>
<keyword evidence="2" id="KW-0238">DNA-binding</keyword>
<keyword evidence="4" id="KW-0812">Transmembrane</keyword>
<evidence type="ECO:0000256" key="1">
    <source>
        <dbReference type="ARBA" id="ARBA00023015"/>
    </source>
</evidence>
<dbReference type="InterPro" id="IPR009057">
    <property type="entry name" value="Homeodomain-like_sf"/>
</dbReference>
<evidence type="ECO:0000256" key="3">
    <source>
        <dbReference type="ARBA" id="ARBA00023163"/>
    </source>
</evidence>
<dbReference type="Proteomes" id="UP000619238">
    <property type="component" value="Unassembled WGS sequence"/>
</dbReference>
<keyword evidence="7" id="KW-1185">Reference proteome</keyword>
<name>A0ABR7QDF6_9FLAO</name>
<dbReference type="PANTHER" id="PTHR43280">
    <property type="entry name" value="ARAC-FAMILY TRANSCRIPTIONAL REGULATOR"/>
    <property type="match status" value="1"/>
</dbReference>
<evidence type="ECO:0000256" key="2">
    <source>
        <dbReference type="ARBA" id="ARBA00023125"/>
    </source>
</evidence>
<organism evidence="6 7">
    <name type="scientific">Kordia aestuariivivens</name>
    <dbReference type="NCBI Taxonomy" id="2759037"/>
    <lineage>
        <taxon>Bacteria</taxon>
        <taxon>Pseudomonadati</taxon>
        <taxon>Bacteroidota</taxon>
        <taxon>Flavobacteriia</taxon>
        <taxon>Flavobacteriales</taxon>
        <taxon>Flavobacteriaceae</taxon>
        <taxon>Kordia</taxon>
    </lineage>
</organism>
<dbReference type="InterPro" id="IPR018060">
    <property type="entry name" value="HTH_AraC"/>
</dbReference>
<keyword evidence="1" id="KW-0805">Transcription regulation</keyword>
<dbReference type="EMBL" id="JACGWS010000012">
    <property type="protein sequence ID" value="MBC8756594.1"/>
    <property type="molecule type" value="Genomic_DNA"/>
</dbReference>